<proteinExistence type="predicted"/>
<evidence type="ECO:0000256" key="1">
    <source>
        <dbReference type="SAM" id="MobiDB-lite"/>
    </source>
</evidence>
<protein>
    <submittedName>
        <fullName evidence="2">Uncharacterized protein</fullName>
    </submittedName>
</protein>
<feature type="region of interest" description="Disordered" evidence="1">
    <location>
        <begin position="31"/>
        <end position="101"/>
    </location>
</feature>
<evidence type="ECO:0000313" key="2">
    <source>
        <dbReference type="EMBL" id="KAH7126031.1"/>
    </source>
</evidence>
<sequence length="237" mass="25887">MTGGSHSPRDEAITAPKVMYAATLNDTEDIKAAREGKAKDEAVDDQVPAITMPRRRYQTSHQPLFGRPSFGAFGTPQGSSFVMKRHDSPQGSQLSSLSSLLGASPRAPTVVIRDTAEEAEDEEDHLSASDYRRIRNLEEFKLRMPAEMHLKGISQWSVWKRQVYHALIGAGWNDNIPLTARGQGRLLYEIGNTMGPSALAVIAPAATGIEALMMLCRRYDGIAPTRTRATSGPILSP</sequence>
<organism evidence="2 3">
    <name type="scientific">Dactylonectria macrodidyma</name>
    <dbReference type="NCBI Taxonomy" id="307937"/>
    <lineage>
        <taxon>Eukaryota</taxon>
        <taxon>Fungi</taxon>
        <taxon>Dikarya</taxon>
        <taxon>Ascomycota</taxon>
        <taxon>Pezizomycotina</taxon>
        <taxon>Sordariomycetes</taxon>
        <taxon>Hypocreomycetidae</taxon>
        <taxon>Hypocreales</taxon>
        <taxon>Nectriaceae</taxon>
        <taxon>Dactylonectria</taxon>
    </lineage>
</organism>
<feature type="compositionally biased region" description="Basic and acidic residues" evidence="1">
    <location>
        <begin position="31"/>
        <end position="41"/>
    </location>
</feature>
<dbReference type="EMBL" id="JAGMUV010000020">
    <property type="protein sequence ID" value="KAH7126031.1"/>
    <property type="molecule type" value="Genomic_DNA"/>
</dbReference>
<dbReference type="Proteomes" id="UP000738349">
    <property type="component" value="Unassembled WGS sequence"/>
</dbReference>
<dbReference type="AlphaFoldDB" id="A0A9P9IMR2"/>
<comment type="caution">
    <text evidence="2">The sequence shown here is derived from an EMBL/GenBank/DDBJ whole genome shotgun (WGS) entry which is preliminary data.</text>
</comment>
<accession>A0A9P9IMR2</accession>
<evidence type="ECO:0000313" key="3">
    <source>
        <dbReference type="Proteomes" id="UP000738349"/>
    </source>
</evidence>
<feature type="compositionally biased region" description="Low complexity" evidence="1">
    <location>
        <begin position="89"/>
        <end position="101"/>
    </location>
</feature>
<name>A0A9P9IMR2_9HYPO</name>
<gene>
    <name evidence="2" type="ORF">EDB81DRAFT_765116</name>
</gene>
<keyword evidence="3" id="KW-1185">Reference proteome</keyword>
<reference evidence="2" key="1">
    <citation type="journal article" date="2021" name="Nat. Commun.">
        <title>Genetic determinants of endophytism in the Arabidopsis root mycobiome.</title>
        <authorList>
            <person name="Mesny F."/>
            <person name="Miyauchi S."/>
            <person name="Thiergart T."/>
            <person name="Pickel B."/>
            <person name="Atanasova L."/>
            <person name="Karlsson M."/>
            <person name="Huettel B."/>
            <person name="Barry K.W."/>
            <person name="Haridas S."/>
            <person name="Chen C."/>
            <person name="Bauer D."/>
            <person name="Andreopoulos W."/>
            <person name="Pangilinan J."/>
            <person name="LaButti K."/>
            <person name="Riley R."/>
            <person name="Lipzen A."/>
            <person name="Clum A."/>
            <person name="Drula E."/>
            <person name="Henrissat B."/>
            <person name="Kohler A."/>
            <person name="Grigoriev I.V."/>
            <person name="Martin F.M."/>
            <person name="Hacquard S."/>
        </authorList>
    </citation>
    <scope>NUCLEOTIDE SEQUENCE</scope>
    <source>
        <strain evidence="2">MPI-CAGE-AT-0147</strain>
    </source>
</reference>